<keyword evidence="1" id="KW-0812">Transmembrane</keyword>
<reference evidence="2" key="1">
    <citation type="journal article" date="2020" name="Stud. Mycol.">
        <title>101 Dothideomycetes genomes: a test case for predicting lifestyles and emergence of pathogens.</title>
        <authorList>
            <person name="Haridas S."/>
            <person name="Albert R."/>
            <person name="Binder M."/>
            <person name="Bloem J."/>
            <person name="Labutti K."/>
            <person name="Salamov A."/>
            <person name="Andreopoulos B."/>
            <person name="Baker S."/>
            <person name="Barry K."/>
            <person name="Bills G."/>
            <person name="Bluhm B."/>
            <person name="Cannon C."/>
            <person name="Castanera R."/>
            <person name="Culley D."/>
            <person name="Daum C."/>
            <person name="Ezra D."/>
            <person name="Gonzalez J."/>
            <person name="Henrissat B."/>
            <person name="Kuo A."/>
            <person name="Liang C."/>
            <person name="Lipzen A."/>
            <person name="Lutzoni F."/>
            <person name="Magnuson J."/>
            <person name="Mondo S."/>
            <person name="Nolan M."/>
            <person name="Ohm R."/>
            <person name="Pangilinan J."/>
            <person name="Park H.-J."/>
            <person name="Ramirez L."/>
            <person name="Alfaro M."/>
            <person name="Sun H."/>
            <person name="Tritt A."/>
            <person name="Yoshinaga Y."/>
            <person name="Zwiers L.-H."/>
            <person name="Turgeon B."/>
            <person name="Goodwin S."/>
            <person name="Spatafora J."/>
            <person name="Crous P."/>
            <person name="Grigoriev I."/>
        </authorList>
    </citation>
    <scope>NUCLEOTIDE SEQUENCE</scope>
    <source>
        <strain evidence="2">CBS 122367</strain>
    </source>
</reference>
<feature type="transmembrane region" description="Helical" evidence="1">
    <location>
        <begin position="86"/>
        <end position="107"/>
    </location>
</feature>
<evidence type="ECO:0000313" key="2">
    <source>
        <dbReference type="EMBL" id="KAF2680810.1"/>
    </source>
</evidence>
<proteinExistence type="predicted"/>
<accession>A0A6G1IS57</accession>
<keyword evidence="3" id="KW-1185">Reference proteome</keyword>
<dbReference type="Proteomes" id="UP000799291">
    <property type="component" value="Unassembled WGS sequence"/>
</dbReference>
<keyword evidence="1" id="KW-0472">Membrane</keyword>
<name>A0A6G1IS57_9PLEO</name>
<protein>
    <submittedName>
        <fullName evidence="2">Uncharacterized protein</fullName>
    </submittedName>
</protein>
<sequence length="151" mass="17209">MLEGELNVDVGDKRIRLRPSDDELEIPARCRNWAIPLPPSEDRKYTKFLLNDPGADGPYMLDAIFYENYYRYMDQALSPGGEGISVVQVFCMFGAGGSCLVLLNFILFSMTLSKAMTVVIGRWLGGILGYQPYYKEWTTDWETVEKRFARG</sequence>
<dbReference type="EMBL" id="MU005594">
    <property type="protein sequence ID" value="KAF2680810.1"/>
    <property type="molecule type" value="Genomic_DNA"/>
</dbReference>
<evidence type="ECO:0000256" key="1">
    <source>
        <dbReference type="SAM" id="Phobius"/>
    </source>
</evidence>
<evidence type="ECO:0000313" key="3">
    <source>
        <dbReference type="Proteomes" id="UP000799291"/>
    </source>
</evidence>
<gene>
    <name evidence="2" type="ORF">K458DRAFT_372838</name>
</gene>
<dbReference type="OrthoDB" id="9976870at2759"/>
<dbReference type="AlphaFoldDB" id="A0A6G1IS57"/>
<keyword evidence="1" id="KW-1133">Transmembrane helix</keyword>
<organism evidence="2 3">
    <name type="scientific">Lentithecium fluviatile CBS 122367</name>
    <dbReference type="NCBI Taxonomy" id="1168545"/>
    <lineage>
        <taxon>Eukaryota</taxon>
        <taxon>Fungi</taxon>
        <taxon>Dikarya</taxon>
        <taxon>Ascomycota</taxon>
        <taxon>Pezizomycotina</taxon>
        <taxon>Dothideomycetes</taxon>
        <taxon>Pleosporomycetidae</taxon>
        <taxon>Pleosporales</taxon>
        <taxon>Massarineae</taxon>
        <taxon>Lentitheciaceae</taxon>
        <taxon>Lentithecium</taxon>
    </lineage>
</organism>